<comment type="caution">
    <text evidence="1">The sequence shown here is derived from an EMBL/GenBank/DDBJ whole genome shotgun (WGS) entry which is preliminary data.</text>
</comment>
<protein>
    <recommendedName>
        <fullName evidence="3">Fe2OG dioxygenase domain-containing protein</fullName>
    </recommendedName>
</protein>
<gene>
    <name evidence="1" type="ORF">F5X68DRAFT_237980</name>
</gene>
<dbReference type="PANTHER" id="PTHR41677">
    <property type="entry name" value="YALI0B19030P"/>
    <property type="match status" value="1"/>
</dbReference>
<keyword evidence="2" id="KW-1185">Reference proteome</keyword>
<dbReference type="OrthoDB" id="10256055at2759"/>
<name>A0A9P9A3E1_9PEZI</name>
<reference evidence="1" key="1">
    <citation type="journal article" date="2021" name="Nat. Commun.">
        <title>Genetic determinants of endophytism in the Arabidopsis root mycobiome.</title>
        <authorList>
            <person name="Mesny F."/>
            <person name="Miyauchi S."/>
            <person name="Thiergart T."/>
            <person name="Pickel B."/>
            <person name="Atanasova L."/>
            <person name="Karlsson M."/>
            <person name="Huettel B."/>
            <person name="Barry K.W."/>
            <person name="Haridas S."/>
            <person name="Chen C."/>
            <person name="Bauer D."/>
            <person name="Andreopoulos W."/>
            <person name="Pangilinan J."/>
            <person name="LaButti K."/>
            <person name="Riley R."/>
            <person name="Lipzen A."/>
            <person name="Clum A."/>
            <person name="Drula E."/>
            <person name="Henrissat B."/>
            <person name="Kohler A."/>
            <person name="Grigoriev I.V."/>
            <person name="Martin F.M."/>
            <person name="Hacquard S."/>
        </authorList>
    </citation>
    <scope>NUCLEOTIDE SEQUENCE</scope>
    <source>
        <strain evidence="1">MPI-SDFR-AT-0117</strain>
    </source>
</reference>
<evidence type="ECO:0000313" key="2">
    <source>
        <dbReference type="Proteomes" id="UP000770015"/>
    </source>
</evidence>
<evidence type="ECO:0008006" key="3">
    <source>
        <dbReference type="Google" id="ProtNLM"/>
    </source>
</evidence>
<organism evidence="1 2">
    <name type="scientific">Plectosphaerella plurivora</name>
    <dbReference type="NCBI Taxonomy" id="936078"/>
    <lineage>
        <taxon>Eukaryota</taxon>
        <taxon>Fungi</taxon>
        <taxon>Dikarya</taxon>
        <taxon>Ascomycota</taxon>
        <taxon>Pezizomycotina</taxon>
        <taxon>Sordariomycetes</taxon>
        <taxon>Hypocreomycetidae</taxon>
        <taxon>Glomerellales</taxon>
        <taxon>Plectosphaerellaceae</taxon>
        <taxon>Plectosphaerella</taxon>
    </lineage>
</organism>
<sequence length="345" mass="38646">MSVQVAQPRAAPVVVGSLTQRATRPVSSPPQWMIDEAKTVEPESFNPEKHIAFQKPESILSMKEIGLEGCGVSVNAASAPFNLFSHDAIRQMRREIFSEQVLKECQFSSTFNKNMVRGMNHERAPFTYDAWNSPELLAKLSSVAGIDVVPHIDFEIANINITWDGQTKTVVSNPGSNQEPNGSPESAVAWHFDSMPFVCVVMLSDCSDMVGGETALKLPNGEIKKVRGPSMGTAVVMQGRYIEHQALKAIGGKERITMVTCLRPKNPLTKDETVLTGVRGISTLPELYEQYIEYRLQILKERMDTKIKEEKRRREGKQKVFDVDEIRAFLSEQRDFLDSMLTELI</sequence>
<proteinExistence type="predicted"/>
<evidence type="ECO:0000313" key="1">
    <source>
        <dbReference type="EMBL" id="KAH6658849.1"/>
    </source>
</evidence>
<accession>A0A9P9A3E1</accession>
<dbReference type="EMBL" id="JAGSXJ010000057">
    <property type="protein sequence ID" value="KAH6658849.1"/>
    <property type="molecule type" value="Genomic_DNA"/>
</dbReference>
<dbReference type="Proteomes" id="UP000770015">
    <property type="component" value="Unassembled WGS sequence"/>
</dbReference>
<dbReference type="AlphaFoldDB" id="A0A9P9A3E1"/>
<dbReference type="PANTHER" id="PTHR41677:SF1">
    <property type="entry name" value="FE2OG DIOXYGENASE DOMAIN-CONTAINING PROTEIN"/>
    <property type="match status" value="1"/>
</dbReference>